<feature type="transmembrane region" description="Helical" evidence="6">
    <location>
        <begin position="346"/>
        <end position="370"/>
    </location>
</feature>
<dbReference type="Proteomes" id="UP000800093">
    <property type="component" value="Unassembled WGS sequence"/>
</dbReference>
<feature type="transmembrane region" description="Helical" evidence="6">
    <location>
        <begin position="244"/>
        <end position="266"/>
    </location>
</feature>
<dbReference type="EMBL" id="ML986631">
    <property type="protein sequence ID" value="KAF2263107.1"/>
    <property type="molecule type" value="Genomic_DNA"/>
</dbReference>
<evidence type="ECO:0000256" key="1">
    <source>
        <dbReference type="ARBA" id="ARBA00004141"/>
    </source>
</evidence>
<evidence type="ECO:0000256" key="3">
    <source>
        <dbReference type="ARBA" id="ARBA00022692"/>
    </source>
</evidence>
<dbReference type="Pfam" id="PF07690">
    <property type="entry name" value="MFS_1"/>
    <property type="match status" value="1"/>
</dbReference>
<evidence type="ECO:0000256" key="4">
    <source>
        <dbReference type="ARBA" id="ARBA00022989"/>
    </source>
</evidence>
<feature type="transmembrane region" description="Helical" evidence="6">
    <location>
        <begin position="436"/>
        <end position="458"/>
    </location>
</feature>
<dbReference type="InterPro" id="IPR036259">
    <property type="entry name" value="MFS_trans_sf"/>
</dbReference>
<feature type="transmembrane region" description="Helical" evidence="6">
    <location>
        <begin position="158"/>
        <end position="178"/>
    </location>
</feature>
<proteinExistence type="predicted"/>
<dbReference type="AlphaFoldDB" id="A0A9P4K5Q5"/>
<dbReference type="InterPro" id="IPR020846">
    <property type="entry name" value="MFS_dom"/>
</dbReference>
<comment type="caution">
    <text evidence="8">The sequence shown here is derived from an EMBL/GenBank/DDBJ whole genome shotgun (WGS) entry which is preliminary data.</text>
</comment>
<evidence type="ECO:0000256" key="6">
    <source>
        <dbReference type="SAM" id="Phobius"/>
    </source>
</evidence>
<dbReference type="PANTHER" id="PTHR23504:SF6">
    <property type="entry name" value="MULTIDRUG TRANSPORTER, PUTATIVE (AFU_ORTHOLOGUE AFUA_4G08740)-RELATED"/>
    <property type="match status" value="1"/>
</dbReference>
<feature type="transmembrane region" description="Helical" evidence="6">
    <location>
        <begin position="405"/>
        <end position="424"/>
    </location>
</feature>
<evidence type="ECO:0000259" key="7">
    <source>
        <dbReference type="PROSITE" id="PS50850"/>
    </source>
</evidence>
<keyword evidence="5 6" id="KW-0472">Membrane</keyword>
<dbReference type="InterPro" id="IPR011701">
    <property type="entry name" value="MFS"/>
</dbReference>
<name>A0A9P4K5Q5_9PLEO</name>
<feature type="transmembrane region" description="Helical" evidence="6">
    <location>
        <begin position="133"/>
        <end position="152"/>
    </location>
</feature>
<feature type="transmembrane region" description="Helical" evidence="6">
    <location>
        <begin position="190"/>
        <end position="214"/>
    </location>
</feature>
<dbReference type="PROSITE" id="PS50850">
    <property type="entry name" value="MFS"/>
    <property type="match status" value="1"/>
</dbReference>
<keyword evidence="2" id="KW-0813">Transport</keyword>
<sequence>MGGVDYQDSSSGRDRRQRDLFIRTNTQAGAALPHLDETELTKATEKKPVSWRSLPRKDQLLILTLARLSEPLTQTSLGSYLFYQLQSFDPSLPDSAISFQAGIIQAAFPGAQCLTAILWGKIADSEHGGRKRVIWLGLLGTMLSILGFGFSHSFPMAVFFRCLGGILNGNVGVMRTMISEIIKEKKYQSRAFIILPMTFNIGVIIGPILGGVLADPVRSYQSIFGPGSLIGGKHGVQWMIKYPYALPNIMSATFLFISTCAVLLFLEETSDLCKHKPDPTLRLGKWIRRHIFRQHIVDGYTSIPNIESAGVELQPTPISAHSESPINDTPTPRKKLPFRRIWTHNLIMTLASHGLLAMHVGTFNSLWFIYLSAPRYNPSDPYPKDFEPHGLIHFTGGLALPPPRIGLALAILGFIGIILQLILYPRLSHRLGTARSYRLSLTLFPIAYSLAPFLSIVPSTSKPPSGASGLLVWIAITIVLLIQVLARTFALPCTTILVNNCCPHPSVLGTVHGLGQSVSSLTRTFGPIVWGWLFGRGLDVGVVGLAWWVLGCVAVMGAVAGVFVREGDGHEVLMEGEVRGVDGVIRRVE</sequence>
<dbReference type="CDD" id="cd17330">
    <property type="entry name" value="MFS_SLC46_TetA_like"/>
    <property type="match status" value="1"/>
</dbReference>
<gene>
    <name evidence="8" type="ORF">CC78DRAFT_466593</name>
</gene>
<feature type="transmembrane region" description="Helical" evidence="6">
    <location>
        <begin position="545"/>
        <end position="564"/>
    </location>
</feature>
<keyword evidence="4 6" id="KW-1133">Transmembrane helix</keyword>
<keyword evidence="9" id="KW-1185">Reference proteome</keyword>
<evidence type="ECO:0000313" key="8">
    <source>
        <dbReference type="EMBL" id="KAF2263107.1"/>
    </source>
</evidence>
<protein>
    <submittedName>
        <fullName evidence="8">MFS general substrate transporter</fullName>
    </submittedName>
</protein>
<feature type="domain" description="Major facilitator superfamily (MFS) profile" evidence="7">
    <location>
        <begin position="59"/>
        <end position="569"/>
    </location>
</feature>
<evidence type="ECO:0000256" key="2">
    <source>
        <dbReference type="ARBA" id="ARBA00022448"/>
    </source>
</evidence>
<dbReference type="GO" id="GO:0022857">
    <property type="term" value="F:transmembrane transporter activity"/>
    <property type="evidence" value="ECO:0007669"/>
    <property type="project" value="InterPro"/>
</dbReference>
<organism evidence="8 9">
    <name type="scientific">Lojkania enalia</name>
    <dbReference type="NCBI Taxonomy" id="147567"/>
    <lineage>
        <taxon>Eukaryota</taxon>
        <taxon>Fungi</taxon>
        <taxon>Dikarya</taxon>
        <taxon>Ascomycota</taxon>
        <taxon>Pezizomycotina</taxon>
        <taxon>Dothideomycetes</taxon>
        <taxon>Pleosporomycetidae</taxon>
        <taxon>Pleosporales</taxon>
        <taxon>Pleosporales incertae sedis</taxon>
        <taxon>Lojkania</taxon>
    </lineage>
</organism>
<reference evidence="9" key="1">
    <citation type="journal article" date="2020" name="Stud. Mycol.">
        <title>101 Dothideomycetes genomes: A test case for predicting lifestyles and emergence of pathogens.</title>
        <authorList>
            <person name="Haridas S."/>
            <person name="Albert R."/>
            <person name="Binder M."/>
            <person name="Bloem J."/>
            <person name="LaButti K."/>
            <person name="Salamov A."/>
            <person name="Andreopoulos B."/>
            <person name="Baker S."/>
            <person name="Barry K."/>
            <person name="Bills G."/>
            <person name="Bluhm B."/>
            <person name="Cannon C."/>
            <person name="Castanera R."/>
            <person name="Culley D."/>
            <person name="Daum C."/>
            <person name="Ezra D."/>
            <person name="Gonzalez J."/>
            <person name="Henrissat B."/>
            <person name="Kuo A."/>
            <person name="Liang C."/>
            <person name="Lipzen A."/>
            <person name="Lutzoni F."/>
            <person name="Magnuson J."/>
            <person name="Mondo S."/>
            <person name="Nolan M."/>
            <person name="Ohm R."/>
            <person name="Pangilinan J."/>
            <person name="Park H.-J."/>
            <person name="Ramirez L."/>
            <person name="Alfaro M."/>
            <person name="Sun H."/>
            <person name="Tritt A."/>
            <person name="Yoshinaga Y."/>
            <person name="Zwiers L.-H."/>
            <person name="Turgeon B."/>
            <person name="Goodwin S."/>
            <person name="Spatafora J."/>
            <person name="Crous P."/>
            <person name="Grigoriev I."/>
        </authorList>
    </citation>
    <scope>NUCLEOTIDE SEQUENCE [LARGE SCALE GENOMIC DNA]</scope>
    <source>
        <strain evidence="9">CBS 304.66</strain>
    </source>
</reference>
<evidence type="ECO:0000313" key="9">
    <source>
        <dbReference type="Proteomes" id="UP000800093"/>
    </source>
</evidence>
<dbReference type="SUPFAM" id="SSF103473">
    <property type="entry name" value="MFS general substrate transporter"/>
    <property type="match status" value="1"/>
</dbReference>
<comment type="subcellular location">
    <subcellularLocation>
        <location evidence="1">Membrane</location>
        <topology evidence="1">Multi-pass membrane protein</topology>
    </subcellularLocation>
</comment>
<keyword evidence="3 6" id="KW-0812">Transmembrane</keyword>
<dbReference type="GO" id="GO:0016020">
    <property type="term" value="C:membrane"/>
    <property type="evidence" value="ECO:0007669"/>
    <property type="project" value="UniProtKB-SubCell"/>
</dbReference>
<dbReference type="OrthoDB" id="10262656at2759"/>
<dbReference type="PANTHER" id="PTHR23504">
    <property type="entry name" value="MAJOR FACILITATOR SUPERFAMILY DOMAIN-CONTAINING PROTEIN 10"/>
    <property type="match status" value="1"/>
</dbReference>
<feature type="transmembrane region" description="Helical" evidence="6">
    <location>
        <begin position="470"/>
        <end position="490"/>
    </location>
</feature>
<dbReference type="Gene3D" id="1.20.1250.20">
    <property type="entry name" value="MFS general substrate transporter like domains"/>
    <property type="match status" value="1"/>
</dbReference>
<evidence type="ECO:0000256" key="5">
    <source>
        <dbReference type="ARBA" id="ARBA00023136"/>
    </source>
</evidence>
<accession>A0A9P4K5Q5</accession>